<evidence type="ECO:0000256" key="12">
    <source>
        <dbReference type="RuleBase" id="RU004208"/>
    </source>
</evidence>
<feature type="domain" description="Thioredoxin" evidence="14">
    <location>
        <begin position="1"/>
        <end position="105"/>
    </location>
</feature>
<dbReference type="InterPro" id="IPR017937">
    <property type="entry name" value="Thioredoxin_CS"/>
</dbReference>
<dbReference type="eggNOG" id="KOG0190">
    <property type="taxonomic scope" value="Eukaryota"/>
</dbReference>
<dbReference type="PANTHER" id="PTHR18929">
    <property type="entry name" value="PROTEIN DISULFIDE ISOMERASE"/>
    <property type="match status" value="1"/>
</dbReference>
<feature type="disulfide bond" description="Redox-active" evidence="11">
    <location>
        <begin position="357"/>
        <end position="360"/>
    </location>
</feature>
<comment type="subcellular location">
    <subcellularLocation>
        <location evidence="2">Endoplasmic reticulum lumen</location>
    </subcellularLocation>
</comment>
<evidence type="ECO:0000256" key="9">
    <source>
        <dbReference type="ARBA" id="ARBA00023235"/>
    </source>
</evidence>
<keyword evidence="9 13" id="KW-0413">Isomerase</keyword>
<evidence type="ECO:0000256" key="8">
    <source>
        <dbReference type="ARBA" id="ARBA00023157"/>
    </source>
</evidence>
<evidence type="ECO:0000313" key="16">
    <source>
        <dbReference type="Proteomes" id="UP000001357"/>
    </source>
</evidence>
<evidence type="ECO:0000256" key="4">
    <source>
        <dbReference type="ARBA" id="ARBA00012723"/>
    </source>
</evidence>
<organism evidence="15 16">
    <name type="scientific">Monosiga brevicollis</name>
    <name type="common">Choanoflagellate</name>
    <dbReference type="NCBI Taxonomy" id="81824"/>
    <lineage>
        <taxon>Eukaryota</taxon>
        <taxon>Choanoflagellata</taxon>
        <taxon>Craspedida</taxon>
        <taxon>Salpingoecidae</taxon>
        <taxon>Monosiga</taxon>
    </lineage>
</organism>
<dbReference type="GeneID" id="5889670"/>
<dbReference type="GO" id="GO:0034976">
    <property type="term" value="P:response to endoplasmic reticulum stress"/>
    <property type="evidence" value="ECO:0000318"/>
    <property type="project" value="GO_Central"/>
</dbReference>
<keyword evidence="8 11" id="KW-1015">Disulfide bond</keyword>
<keyword evidence="6" id="KW-0677">Repeat</keyword>
<dbReference type="CDD" id="cd02981">
    <property type="entry name" value="PDI_b_family"/>
    <property type="match status" value="1"/>
</dbReference>
<feature type="domain" description="Thioredoxin" evidence="14">
    <location>
        <begin position="307"/>
        <end position="436"/>
    </location>
</feature>
<dbReference type="GO" id="GO:0003756">
    <property type="term" value="F:protein disulfide isomerase activity"/>
    <property type="evidence" value="ECO:0000318"/>
    <property type="project" value="GO_Central"/>
</dbReference>
<dbReference type="CDD" id="cd02961">
    <property type="entry name" value="PDI_a_family"/>
    <property type="match status" value="1"/>
</dbReference>
<evidence type="ECO:0000313" key="15">
    <source>
        <dbReference type="EMBL" id="EDQ91126.1"/>
    </source>
</evidence>
<sequence>DVVTLTKNNFDETINGNDYVLVEFYAPWCGHCKNLAPHFAKAATALKADGVVLGAVDATIEKDLASQFGVRGYPTLKLFKNGKATEYKGGRTEDTIVSYIRKATGPPAKTLETAADVASFIDSAKVVVVGYFTELAGAEYDAFIAAASADEDNAFGVTTDAAAASAAGVSGPAIVLHKKFDEGKNVFDGAYEASSIATFVAANRMPLIIPFTMDVAGDIFQSPIGKVAFLFTDDAAPEFFNEIANEYKGKYIFSTAPSSESRLTDYLGVKKGDFPVFFIVETGGSMKKFPMDGEVTADAVKAHLSAHASGSIKPSFKSDPVPASNDGPLYTVVGKNFEDLVLDPTKNVLLEVYAPWCGHCKKLQPTLDKLAEHYKDSGDIVIAQMDGTSNEVDGLSVRGFPTIRFYPKNSRSNAGEEYKGGREFADFTAFLDSKAT</sequence>
<feature type="non-terminal residue" evidence="15">
    <location>
        <position position="436"/>
    </location>
</feature>
<evidence type="ECO:0000256" key="2">
    <source>
        <dbReference type="ARBA" id="ARBA00004319"/>
    </source>
</evidence>
<dbReference type="KEGG" id="mbr:MONBRDRAFT_784"/>
<dbReference type="FunFam" id="3.40.30.10:FF:000027">
    <property type="entry name" value="protein disulfide-isomerase A2"/>
    <property type="match status" value="1"/>
</dbReference>
<dbReference type="InterPro" id="IPR036249">
    <property type="entry name" value="Thioredoxin-like_sf"/>
</dbReference>
<dbReference type="NCBIfam" id="TIGR01126">
    <property type="entry name" value="pdi_dom"/>
    <property type="match status" value="1"/>
</dbReference>
<protein>
    <recommendedName>
        <fullName evidence="4 13">Protein disulfide-isomerase</fullName>
        <ecNumber evidence="4 13">5.3.4.1</ecNumber>
    </recommendedName>
</protein>
<dbReference type="OMA" id="FRSKHEP"/>
<dbReference type="RefSeq" id="XP_001744423.1">
    <property type="nucleotide sequence ID" value="XM_001744371.1"/>
</dbReference>
<dbReference type="PROSITE" id="PS51352">
    <property type="entry name" value="THIOREDOXIN_2"/>
    <property type="match status" value="2"/>
</dbReference>
<dbReference type="CDD" id="cd02995">
    <property type="entry name" value="PDI_a_PDI_a'_C"/>
    <property type="match status" value="1"/>
</dbReference>
<accession>A9UUM7</accession>
<evidence type="ECO:0000256" key="3">
    <source>
        <dbReference type="ARBA" id="ARBA00006347"/>
    </source>
</evidence>
<dbReference type="GO" id="GO:0005783">
    <property type="term" value="C:endoplasmic reticulum"/>
    <property type="evidence" value="ECO:0000318"/>
    <property type="project" value="GO_Central"/>
</dbReference>
<dbReference type="InterPro" id="IPR005788">
    <property type="entry name" value="PDI_thioredoxin-like_dom"/>
</dbReference>
<feature type="non-terminal residue" evidence="15">
    <location>
        <position position="1"/>
    </location>
</feature>
<comment type="catalytic activity">
    <reaction evidence="1 13">
        <text>Catalyzes the rearrangement of -S-S- bonds in proteins.</text>
        <dbReference type="EC" id="5.3.4.1"/>
    </reaction>
</comment>
<dbReference type="CDD" id="cd02982">
    <property type="entry name" value="PDI_b'_family"/>
    <property type="match status" value="1"/>
</dbReference>
<dbReference type="PRINTS" id="PR00421">
    <property type="entry name" value="THIOREDOXIN"/>
</dbReference>
<evidence type="ECO:0000259" key="14">
    <source>
        <dbReference type="PROSITE" id="PS51352"/>
    </source>
</evidence>
<name>A9UUM7_MONBE</name>
<dbReference type="STRING" id="81824.A9UUM7"/>
<gene>
    <name evidence="15" type="ORF">MONBRDRAFT_784</name>
</gene>
<dbReference type="PROSITE" id="PS00194">
    <property type="entry name" value="THIOREDOXIN_1"/>
    <property type="match status" value="2"/>
</dbReference>
<dbReference type="Gene3D" id="3.40.30.10">
    <property type="entry name" value="Glutaredoxin"/>
    <property type="match status" value="4"/>
</dbReference>
<dbReference type="EMBL" id="CH991546">
    <property type="protein sequence ID" value="EDQ91126.1"/>
    <property type="molecule type" value="Genomic_DNA"/>
</dbReference>
<dbReference type="GO" id="GO:0006457">
    <property type="term" value="P:protein folding"/>
    <property type="evidence" value="ECO:0000318"/>
    <property type="project" value="GO_Central"/>
</dbReference>
<evidence type="ECO:0000256" key="6">
    <source>
        <dbReference type="ARBA" id="ARBA00022737"/>
    </source>
</evidence>
<keyword evidence="7" id="KW-0256">Endoplasmic reticulum</keyword>
<dbReference type="PANTHER" id="PTHR18929:SF246">
    <property type="entry name" value="PROTEIN DISULFIDE ISOMERASE-LIKE 1-4"/>
    <property type="match status" value="1"/>
</dbReference>
<feature type="disulfide bond" description="Redox-active" evidence="11">
    <location>
        <begin position="29"/>
        <end position="32"/>
    </location>
</feature>
<dbReference type="GO" id="GO:0005788">
    <property type="term" value="C:endoplasmic reticulum lumen"/>
    <property type="evidence" value="ECO:0007669"/>
    <property type="project" value="UniProtKB-SubCell"/>
</dbReference>
<proteinExistence type="inferred from homology"/>
<dbReference type="SUPFAM" id="SSF52833">
    <property type="entry name" value="Thioredoxin-like"/>
    <property type="match status" value="4"/>
</dbReference>
<evidence type="ECO:0000256" key="5">
    <source>
        <dbReference type="ARBA" id="ARBA00022729"/>
    </source>
</evidence>
<comment type="similarity">
    <text evidence="3 12">Belongs to the protein disulfide isomerase family.</text>
</comment>
<dbReference type="InParanoid" id="A9UUM7"/>
<dbReference type="FunFam" id="3.40.30.10:FF:000042">
    <property type="entry name" value="protein disulfide-isomerase A2"/>
    <property type="match status" value="1"/>
</dbReference>
<dbReference type="NCBIfam" id="TIGR01130">
    <property type="entry name" value="ER_PDI_fam"/>
    <property type="match status" value="1"/>
</dbReference>
<evidence type="ECO:0000256" key="7">
    <source>
        <dbReference type="ARBA" id="ARBA00022824"/>
    </source>
</evidence>
<dbReference type="EC" id="5.3.4.1" evidence="4 13"/>
<dbReference type="Proteomes" id="UP000001357">
    <property type="component" value="Unassembled WGS sequence"/>
</dbReference>
<dbReference type="Pfam" id="PF00085">
    <property type="entry name" value="Thioredoxin"/>
    <property type="match status" value="2"/>
</dbReference>
<reference evidence="15 16" key="1">
    <citation type="journal article" date="2008" name="Nature">
        <title>The genome of the choanoflagellate Monosiga brevicollis and the origin of metazoans.</title>
        <authorList>
            <consortium name="JGI Sequencing"/>
            <person name="King N."/>
            <person name="Westbrook M.J."/>
            <person name="Young S.L."/>
            <person name="Kuo A."/>
            <person name="Abedin M."/>
            <person name="Chapman J."/>
            <person name="Fairclough S."/>
            <person name="Hellsten U."/>
            <person name="Isogai Y."/>
            <person name="Letunic I."/>
            <person name="Marr M."/>
            <person name="Pincus D."/>
            <person name="Putnam N."/>
            <person name="Rokas A."/>
            <person name="Wright K.J."/>
            <person name="Zuzow R."/>
            <person name="Dirks W."/>
            <person name="Good M."/>
            <person name="Goodstein D."/>
            <person name="Lemons D."/>
            <person name="Li W."/>
            <person name="Lyons J.B."/>
            <person name="Morris A."/>
            <person name="Nichols S."/>
            <person name="Richter D.J."/>
            <person name="Salamov A."/>
            <person name="Bork P."/>
            <person name="Lim W.A."/>
            <person name="Manning G."/>
            <person name="Miller W.T."/>
            <person name="McGinnis W."/>
            <person name="Shapiro H."/>
            <person name="Tjian R."/>
            <person name="Grigoriev I.V."/>
            <person name="Rokhsar D."/>
        </authorList>
    </citation>
    <scope>NUCLEOTIDE SEQUENCE [LARGE SCALE GENOMIC DNA]</scope>
    <source>
        <strain evidence="16">MX1 / ATCC 50154</strain>
    </source>
</reference>
<keyword evidence="10 11" id="KW-0676">Redox-active center</keyword>
<evidence type="ECO:0000256" key="11">
    <source>
        <dbReference type="PIRSR" id="PIRSR605792-51"/>
    </source>
</evidence>
<dbReference type="FunFam" id="3.40.30.10:FF:000023">
    <property type="entry name" value="Protein disulfide-isomerase"/>
    <property type="match status" value="1"/>
</dbReference>
<evidence type="ECO:0000256" key="10">
    <source>
        <dbReference type="ARBA" id="ARBA00023284"/>
    </source>
</evidence>
<evidence type="ECO:0000256" key="13">
    <source>
        <dbReference type="RuleBase" id="RU361130"/>
    </source>
</evidence>
<keyword evidence="5" id="KW-0732">Signal</keyword>
<dbReference type="Pfam" id="PF13848">
    <property type="entry name" value="Thioredoxin_6"/>
    <property type="match status" value="1"/>
</dbReference>
<keyword evidence="16" id="KW-1185">Reference proteome</keyword>
<dbReference type="InterPro" id="IPR005792">
    <property type="entry name" value="Prot_disulphide_isomerase"/>
</dbReference>
<dbReference type="AlphaFoldDB" id="A9UUM7"/>
<dbReference type="InterPro" id="IPR013766">
    <property type="entry name" value="Thioredoxin_domain"/>
</dbReference>
<evidence type="ECO:0000256" key="1">
    <source>
        <dbReference type="ARBA" id="ARBA00001182"/>
    </source>
</evidence>